<reference evidence="2 3" key="1">
    <citation type="journal article" date="2018" name="Front. Plant Sci.">
        <title>Red Clover (Trifolium pratense) and Zigzag Clover (T. medium) - A Picture of Genomic Similarities and Differences.</title>
        <authorList>
            <person name="Dluhosova J."/>
            <person name="Istvanek J."/>
            <person name="Nedelnik J."/>
            <person name="Repkova J."/>
        </authorList>
    </citation>
    <scope>NUCLEOTIDE SEQUENCE [LARGE SCALE GENOMIC DNA]</scope>
    <source>
        <strain evidence="3">cv. 10/8</strain>
        <tissue evidence="2">Leaf</tissue>
    </source>
</reference>
<dbReference type="AlphaFoldDB" id="A0A392SDL6"/>
<feature type="compositionally biased region" description="Basic and acidic residues" evidence="1">
    <location>
        <begin position="37"/>
        <end position="50"/>
    </location>
</feature>
<comment type="caution">
    <text evidence="2">The sequence shown here is derived from an EMBL/GenBank/DDBJ whole genome shotgun (WGS) entry which is preliminary data.</text>
</comment>
<accession>A0A392SDL6</accession>
<dbReference type="Proteomes" id="UP000265520">
    <property type="component" value="Unassembled WGS sequence"/>
</dbReference>
<sequence>EKDSGSTSYTLANMRMLKEVVKTPNQPLLVKKTPAPRPEEPHMVFADEPR</sequence>
<organism evidence="2 3">
    <name type="scientific">Trifolium medium</name>
    <dbReference type="NCBI Taxonomy" id="97028"/>
    <lineage>
        <taxon>Eukaryota</taxon>
        <taxon>Viridiplantae</taxon>
        <taxon>Streptophyta</taxon>
        <taxon>Embryophyta</taxon>
        <taxon>Tracheophyta</taxon>
        <taxon>Spermatophyta</taxon>
        <taxon>Magnoliopsida</taxon>
        <taxon>eudicotyledons</taxon>
        <taxon>Gunneridae</taxon>
        <taxon>Pentapetalae</taxon>
        <taxon>rosids</taxon>
        <taxon>fabids</taxon>
        <taxon>Fabales</taxon>
        <taxon>Fabaceae</taxon>
        <taxon>Papilionoideae</taxon>
        <taxon>50 kb inversion clade</taxon>
        <taxon>NPAAA clade</taxon>
        <taxon>Hologalegina</taxon>
        <taxon>IRL clade</taxon>
        <taxon>Trifolieae</taxon>
        <taxon>Trifolium</taxon>
    </lineage>
</organism>
<protein>
    <submittedName>
        <fullName evidence="2">Uncharacterized protein</fullName>
    </submittedName>
</protein>
<evidence type="ECO:0000256" key="1">
    <source>
        <dbReference type="SAM" id="MobiDB-lite"/>
    </source>
</evidence>
<name>A0A392SDL6_9FABA</name>
<feature type="non-terminal residue" evidence="2">
    <location>
        <position position="1"/>
    </location>
</feature>
<proteinExistence type="predicted"/>
<feature type="region of interest" description="Disordered" evidence="1">
    <location>
        <begin position="24"/>
        <end position="50"/>
    </location>
</feature>
<keyword evidence="3" id="KW-1185">Reference proteome</keyword>
<evidence type="ECO:0000313" key="2">
    <source>
        <dbReference type="EMBL" id="MCI47011.1"/>
    </source>
</evidence>
<dbReference type="EMBL" id="LXQA010366048">
    <property type="protein sequence ID" value="MCI47011.1"/>
    <property type="molecule type" value="Genomic_DNA"/>
</dbReference>
<evidence type="ECO:0000313" key="3">
    <source>
        <dbReference type="Proteomes" id="UP000265520"/>
    </source>
</evidence>